<reference evidence="2" key="1">
    <citation type="submission" date="2014-09" db="EMBL/GenBank/DDBJ databases">
        <authorList>
            <person name="Mudge J."/>
            <person name="Ramaraj T."/>
            <person name="Lindquist I.E."/>
            <person name="Bharti A.K."/>
            <person name="Sundararajan A."/>
            <person name="Cameron C.T."/>
            <person name="Woodward J.E."/>
            <person name="May G.D."/>
            <person name="Brubaker C."/>
            <person name="Broadhvest J."/>
            <person name="Wilkins T.A."/>
        </authorList>
    </citation>
    <scope>NUCLEOTIDE SEQUENCE</scope>
    <source>
        <strain evidence="2">cv. AKA8401</strain>
    </source>
</reference>
<protein>
    <submittedName>
        <fullName evidence="1">Uncharacterized protein</fullName>
    </submittedName>
</protein>
<dbReference type="Proteomes" id="UP000032142">
    <property type="component" value="Unassembled WGS sequence"/>
</dbReference>
<evidence type="ECO:0000313" key="1">
    <source>
        <dbReference type="EMBL" id="KHG18236.1"/>
    </source>
</evidence>
<proteinExistence type="predicted"/>
<organism evidence="1 2">
    <name type="scientific">Gossypium arboreum</name>
    <name type="common">Tree cotton</name>
    <name type="synonym">Gossypium nanking</name>
    <dbReference type="NCBI Taxonomy" id="29729"/>
    <lineage>
        <taxon>Eukaryota</taxon>
        <taxon>Viridiplantae</taxon>
        <taxon>Streptophyta</taxon>
        <taxon>Embryophyta</taxon>
        <taxon>Tracheophyta</taxon>
        <taxon>Spermatophyta</taxon>
        <taxon>Magnoliopsida</taxon>
        <taxon>eudicotyledons</taxon>
        <taxon>Gunneridae</taxon>
        <taxon>Pentapetalae</taxon>
        <taxon>rosids</taxon>
        <taxon>malvids</taxon>
        <taxon>Malvales</taxon>
        <taxon>Malvaceae</taxon>
        <taxon>Malvoideae</taxon>
        <taxon>Gossypium</taxon>
    </lineage>
</organism>
<name>A0A0B0P4F3_GOSAR</name>
<accession>A0A0B0P4F3</accession>
<keyword evidence="2" id="KW-1185">Reference proteome</keyword>
<gene>
    <name evidence="1" type="ORF">F383_07281</name>
</gene>
<dbReference type="AlphaFoldDB" id="A0A0B0P4F3"/>
<sequence length="78" mass="8102">MMKGKQGNKKKTKVACANLANLGASGASKVNSFGAELEPIGQENPILRKALPKGKKNNNQNACGGGGVKAFFKIGSVW</sequence>
<evidence type="ECO:0000313" key="2">
    <source>
        <dbReference type="Proteomes" id="UP000032142"/>
    </source>
</evidence>
<dbReference type="EMBL" id="KN410157">
    <property type="protein sequence ID" value="KHG18236.1"/>
    <property type="molecule type" value="Genomic_DNA"/>
</dbReference>